<dbReference type="Proteomes" id="UP000002279">
    <property type="component" value="Chromosome X1"/>
</dbReference>
<dbReference type="GO" id="GO:0000145">
    <property type="term" value="C:exocyst"/>
    <property type="evidence" value="ECO:0000318"/>
    <property type="project" value="GO_Central"/>
</dbReference>
<proteinExistence type="predicted"/>
<dbReference type="Ensembl" id="ENSOANT00000059830.1">
    <property type="protein sequence ID" value="ENSOANP00000034988.1"/>
    <property type="gene ID" value="ENSOANG00000045487.1"/>
</dbReference>
<reference evidence="2 3" key="1">
    <citation type="journal article" date="2008" name="Nature">
        <title>Genome analysis of the platypus reveals unique signatures of evolution.</title>
        <authorList>
            <person name="Warren W.C."/>
            <person name="Hillier L.W."/>
            <person name="Marshall Graves J.A."/>
            <person name="Birney E."/>
            <person name="Ponting C.P."/>
            <person name="Grutzner F."/>
            <person name="Belov K."/>
            <person name="Miller W."/>
            <person name="Clarke L."/>
            <person name="Chinwalla A.T."/>
            <person name="Yang S.P."/>
            <person name="Heger A."/>
            <person name="Locke D.P."/>
            <person name="Miethke P."/>
            <person name="Waters P.D."/>
            <person name="Veyrunes F."/>
            <person name="Fulton L."/>
            <person name="Fulton B."/>
            <person name="Graves T."/>
            <person name="Wallis J."/>
            <person name="Puente X.S."/>
            <person name="Lopez-Otin C."/>
            <person name="Ordonez G.R."/>
            <person name="Eichler E.E."/>
            <person name="Chen L."/>
            <person name="Cheng Z."/>
            <person name="Deakin J.E."/>
            <person name="Alsop A."/>
            <person name="Thompson K."/>
            <person name="Kirby P."/>
            <person name="Papenfuss A.T."/>
            <person name="Wakefield M.J."/>
            <person name="Olender T."/>
            <person name="Lancet D."/>
            <person name="Huttley G.A."/>
            <person name="Smit A.F."/>
            <person name="Pask A."/>
            <person name="Temple-Smith P."/>
            <person name="Batzer M.A."/>
            <person name="Walker J.A."/>
            <person name="Konkel M.K."/>
            <person name="Harris R.S."/>
            <person name="Whittington C.M."/>
            <person name="Wong E.S."/>
            <person name="Gemmell N.J."/>
            <person name="Buschiazzo E."/>
            <person name="Vargas Jentzsch I.M."/>
            <person name="Merkel A."/>
            <person name="Schmitz J."/>
            <person name="Zemann A."/>
            <person name="Churakov G."/>
            <person name="Kriegs J.O."/>
            <person name="Brosius J."/>
            <person name="Murchison E.P."/>
            <person name="Sachidanandam R."/>
            <person name="Smith C."/>
            <person name="Hannon G.J."/>
            <person name="Tsend-Ayush E."/>
            <person name="McMillan D."/>
            <person name="Attenborough R."/>
            <person name="Rens W."/>
            <person name="Ferguson-Smith M."/>
            <person name="Lefevre C.M."/>
            <person name="Sharp J.A."/>
            <person name="Nicholas K.R."/>
            <person name="Ray D.A."/>
            <person name="Kube M."/>
            <person name="Reinhardt R."/>
            <person name="Pringle T.H."/>
            <person name="Taylor J."/>
            <person name="Jones R.C."/>
            <person name="Nixon B."/>
            <person name="Dacheux J.L."/>
            <person name="Niwa H."/>
            <person name="Sekita Y."/>
            <person name="Huang X."/>
            <person name="Stark A."/>
            <person name="Kheradpour P."/>
            <person name="Kellis M."/>
            <person name="Flicek P."/>
            <person name="Chen Y."/>
            <person name="Webber C."/>
            <person name="Hardison R."/>
            <person name="Nelson J."/>
            <person name="Hallsworth-Pepin K."/>
            <person name="Delehaunty K."/>
            <person name="Markovic C."/>
            <person name="Minx P."/>
            <person name="Feng Y."/>
            <person name="Kremitzki C."/>
            <person name="Mitreva M."/>
            <person name="Glasscock J."/>
            <person name="Wylie T."/>
            <person name="Wohldmann P."/>
            <person name="Thiru P."/>
            <person name="Nhan M.N."/>
            <person name="Pohl C.S."/>
            <person name="Smith S.M."/>
            <person name="Hou S."/>
            <person name="Nefedov M."/>
            <person name="de Jong P.J."/>
            <person name="Renfree M.B."/>
            <person name="Mardis E.R."/>
            <person name="Wilson R.K."/>
        </authorList>
    </citation>
    <scope>NUCLEOTIDE SEQUENCE [LARGE SCALE GENOMIC DNA]</scope>
    <source>
        <strain evidence="2 3">Glennie</strain>
    </source>
</reference>
<protein>
    <recommendedName>
        <fullName evidence="4">Exocyst complex component 3 like 1</fullName>
    </recommendedName>
</protein>
<evidence type="ECO:0000256" key="1">
    <source>
        <dbReference type="SAM" id="MobiDB-lite"/>
    </source>
</evidence>
<dbReference type="InParanoid" id="A0A6I8N1Q7"/>
<dbReference type="AlphaFoldDB" id="A0A6I8N1Q7"/>
<dbReference type="Gene3D" id="1.10.357.50">
    <property type="match status" value="1"/>
</dbReference>
<accession>A0A6I8N1Q7</accession>
<dbReference type="Pfam" id="PF06046">
    <property type="entry name" value="Sec6"/>
    <property type="match status" value="1"/>
</dbReference>
<organism evidence="2 3">
    <name type="scientific">Ornithorhynchus anatinus</name>
    <name type="common">Duckbill platypus</name>
    <dbReference type="NCBI Taxonomy" id="9258"/>
    <lineage>
        <taxon>Eukaryota</taxon>
        <taxon>Metazoa</taxon>
        <taxon>Chordata</taxon>
        <taxon>Craniata</taxon>
        <taxon>Vertebrata</taxon>
        <taxon>Euteleostomi</taxon>
        <taxon>Mammalia</taxon>
        <taxon>Monotremata</taxon>
        <taxon>Ornithorhynchidae</taxon>
        <taxon>Ornithorhynchus</taxon>
    </lineage>
</organism>
<evidence type="ECO:0000313" key="2">
    <source>
        <dbReference type="Ensembl" id="ENSOANP00000034988.1"/>
    </source>
</evidence>
<reference evidence="2" key="3">
    <citation type="submission" date="2025-09" db="UniProtKB">
        <authorList>
            <consortium name="Ensembl"/>
        </authorList>
    </citation>
    <scope>IDENTIFICATION</scope>
    <source>
        <strain evidence="2">Glennie</strain>
    </source>
</reference>
<dbReference type="FunCoup" id="A0A6I8N1Q7">
    <property type="interactions" value="116"/>
</dbReference>
<dbReference type="Bgee" id="ENSOANG00000045487">
    <property type="expression patterns" value="Expressed in heart and 5 other cell types or tissues"/>
</dbReference>
<feature type="region of interest" description="Disordered" evidence="1">
    <location>
        <begin position="1"/>
        <end position="24"/>
    </location>
</feature>
<evidence type="ECO:0000313" key="3">
    <source>
        <dbReference type="Proteomes" id="UP000002279"/>
    </source>
</evidence>
<dbReference type="GO" id="GO:0000149">
    <property type="term" value="F:SNARE binding"/>
    <property type="evidence" value="ECO:0000318"/>
    <property type="project" value="GO_Central"/>
</dbReference>
<keyword evidence="3" id="KW-1185">Reference proteome</keyword>
<dbReference type="GO" id="GO:0051601">
    <property type="term" value="P:exocyst localization"/>
    <property type="evidence" value="ECO:0000318"/>
    <property type="project" value="GO_Central"/>
</dbReference>
<gene>
    <name evidence="2" type="primary">EXOC3L1</name>
</gene>
<reference evidence="2" key="2">
    <citation type="submission" date="2025-08" db="UniProtKB">
        <authorList>
            <consortium name="Ensembl"/>
        </authorList>
    </citation>
    <scope>IDENTIFICATION</scope>
    <source>
        <strain evidence="2">Glennie</strain>
    </source>
</reference>
<evidence type="ECO:0008006" key="4">
    <source>
        <dbReference type="Google" id="ProtNLM"/>
    </source>
</evidence>
<dbReference type="PANTHER" id="PTHR21292">
    <property type="entry name" value="EXOCYST COMPLEX COMPONENT SEC6-RELATED"/>
    <property type="match status" value="1"/>
</dbReference>
<dbReference type="GO" id="GO:0006887">
    <property type="term" value="P:exocytosis"/>
    <property type="evidence" value="ECO:0000318"/>
    <property type="project" value="GO_Central"/>
</dbReference>
<dbReference type="FunFam" id="1.10.357.50:FF:000009">
    <property type="entry name" value="Exocyst complex component 3-like 1"/>
    <property type="match status" value="1"/>
</dbReference>
<dbReference type="GeneTree" id="ENSGT01030000234613"/>
<sequence>MGTSSEEEQGARYPQASEAQWPEVEKAERLARGAALKWASGVFYQPEQLAGLAQYRSREAQRTQSLQARIKSTVQSYLEGVQGGLGHLRQALEEVRDIREALAAARGALGSGAEVSRALEPLRDLAEEHKQLQVSVMLLPQLLAVPAAMTQTQALIRGRRLLEAHVELLALERLQEEVLIPLGGSPNPVLPLFEDLAALAEELGQAVGAAAGAARRLAREDPALLVAAVRVAEREERRDAQLQPPPPGRPRAWRQRCLQALRQALEEAHFGAPPPEPSELPTHLAGLQAALPAELAAAEALLAPCVPGHYGVVGLCARTLHYGLTQHLHRLLDRGGLGARGTFTLLHWVLKVYPGPDMMGHPDLSPEAGVSGLEPLLAPEVIEQLERTYVEEVQASVAEWLQKALKEEVAEWFRQQEPETDPEGFYLSSLSSIVLQILDENIRVTALVSPSLQLRMRQMALEELRTLLHSLDKALGQFAQEHRKDKARPCHYVPYLLSALNSHNVLSSFISLLQPEEASSPAPSLIATALTMLQRKICRLLLEQLLEELQPPFTVLLSHQWLTGAEPGAGLCELLVKFCSGFSRLRSPMVQVPAGYPMGPPFSPFHPPTRGWNPSLWPPSISLRAP</sequence>
<dbReference type="InterPro" id="IPR010326">
    <property type="entry name" value="EXOC3/Sec6"/>
</dbReference>
<name>A0A6I8N1Q7_ORNAN</name>
<dbReference type="PANTHER" id="PTHR21292:SF12">
    <property type="entry name" value="EXOCYST COMPLEX COMPONENT 3-LIKE PROTEIN"/>
    <property type="match status" value="1"/>
</dbReference>